<dbReference type="AlphaFoldDB" id="A0AAD4H3B7"/>
<evidence type="ECO:0000256" key="1">
    <source>
        <dbReference type="SAM" id="MobiDB-lite"/>
    </source>
</evidence>
<name>A0AAD4H3B7_9FUNG</name>
<dbReference type="EMBL" id="JAAAIL010001962">
    <property type="protein sequence ID" value="KAG0262474.1"/>
    <property type="molecule type" value="Genomic_DNA"/>
</dbReference>
<dbReference type="Proteomes" id="UP001194580">
    <property type="component" value="Unassembled WGS sequence"/>
</dbReference>
<feature type="region of interest" description="Disordered" evidence="1">
    <location>
        <begin position="1"/>
        <end position="52"/>
    </location>
</feature>
<evidence type="ECO:0000313" key="2">
    <source>
        <dbReference type="EMBL" id="KAG0262474.1"/>
    </source>
</evidence>
<accession>A0AAD4H3B7</accession>
<reference evidence="2" key="1">
    <citation type="journal article" date="2020" name="Fungal Divers.">
        <title>Resolving the Mortierellaceae phylogeny through synthesis of multi-gene phylogenetics and phylogenomics.</title>
        <authorList>
            <person name="Vandepol N."/>
            <person name="Liber J."/>
            <person name="Desiro A."/>
            <person name="Na H."/>
            <person name="Kennedy M."/>
            <person name="Barry K."/>
            <person name="Grigoriev I.V."/>
            <person name="Miller A.N."/>
            <person name="O'Donnell K."/>
            <person name="Stajich J.E."/>
            <person name="Bonito G."/>
        </authorList>
    </citation>
    <scope>NUCLEOTIDE SEQUENCE</scope>
    <source>
        <strain evidence="2">NRRL 28262</strain>
    </source>
</reference>
<evidence type="ECO:0000313" key="3">
    <source>
        <dbReference type="Proteomes" id="UP001194580"/>
    </source>
</evidence>
<protein>
    <submittedName>
        <fullName evidence="2">Uncharacterized protein</fullName>
    </submittedName>
</protein>
<gene>
    <name evidence="2" type="ORF">BGZ95_004019</name>
</gene>
<comment type="caution">
    <text evidence="2">The sequence shown here is derived from an EMBL/GenBank/DDBJ whole genome shotgun (WGS) entry which is preliminary data.</text>
</comment>
<proteinExistence type="predicted"/>
<keyword evidence="3" id="KW-1185">Reference proteome</keyword>
<organism evidence="2 3">
    <name type="scientific">Linnemannia exigua</name>
    <dbReference type="NCBI Taxonomy" id="604196"/>
    <lineage>
        <taxon>Eukaryota</taxon>
        <taxon>Fungi</taxon>
        <taxon>Fungi incertae sedis</taxon>
        <taxon>Mucoromycota</taxon>
        <taxon>Mortierellomycotina</taxon>
        <taxon>Mortierellomycetes</taxon>
        <taxon>Mortierellales</taxon>
        <taxon>Mortierellaceae</taxon>
        <taxon>Linnemannia</taxon>
    </lineage>
</organism>
<feature type="non-terminal residue" evidence="2">
    <location>
        <position position="260"/>
    </location>
</feature>
<sequence length="260" mass="28032">GDTAKPPAGDAANTPAGDTAKPPAGDAAKTSAGDTAEPPVSDTANTPPPTDAELEKVYTCIYEKISSFVPSDELKEYAKDCKPVDKPAMPWDDYATKLGVSIECYDSARDKLADTKGATEEEKRAYKATPESPSKITPFFTSISVHAVSRFKTKARGGWTSEVSLNPRDFCDDERTEQLRSVNNSSQTFCNPNEYPQAHLLTALHGTKTGILSSLGRCCTAKRRSSSSSYSSISTRLASRVAIRQSSDDHLLADKDIDQL</sequence>